<dbReference type="InterPro" id="IPR057169">
    <property type="entry name" value="DUF7847"/>
</dbReference>
<feature type="domain" description="DUF7847" evidence="2">
    <location>
        <begin position="40"/>
        <end position="135"/>
    </location>
</feature>
<proteinExistence type="predicted"/>
<dbReference type="Pfam" id="PF25231">
    <property type="entry name" value="DUF7847"/>
    <property type="match status" value="1"/>
</dbReference>
<organism evidence="3 4">
    <name type="scientific">Leucobacter coleopterorum</name>
    <dbReference type="NCBI Taxonomy" id="2714933"/>
    <lineage>
        <taxon>Bacteria</taxon>
        <taxon>Bacillati</taxon>
        <taxon>Actinomycetota</taxon>
        <taxon>Actinomycetes</taxon>
        <taxon>Micrococcales</taxon>
        <taxon>Microbacteriaceae</taxon>
        <taxon>Leucobacter</taxon>
    </lineage>
</organism>
<keyword evidence="4" id="KW-1185">Reference proteome</keyword>
<reference evidence="3 4" key="1">
    <citation type="submission" date="2020-03" db="EMBL/GenBank/DDBJ databases">
        <title>Leucobacter sp. nov., isolated from beetles.</title>
        <authorList>
            <person name="Hyun D.-W."/>
            <person name="Bae J.-W."/>
        </authorList>
    </citation>
    <scope>NUCLEOTIDE SEQUENCE [LARGE SCALE GENOMIC DNA]</scope>
    <source>
        <strain evidence="3 4">HDW9A</strain>
    </source>
</reference>
<dbReference type="RefSeq" id="WP_166329682.1">
    <property type="nucleotide sequence ID" value="NZ_CP049933.1"/>
</dbReference>
<evidence type="ECO:0000313" key="4">
    <source>
        <dbReference type="Proteomes" id="UP000503441"/>
    </source>
</evidence>
<evidence type="ECO:0000259" key="2">
    <source>
        <dbReference type="Pfam" id="PF25231"/>
    </source>
</evidence>
<sequence length="146" mass="15403">MCVLLASSAFVPAFAAENIRSRLLGYRSNAREIWAGISRVVWRILGYTVVMGVIIGVGLSIVAVVIALIFGVLFAIAAGGPATLLIGLLLAAVIITGTVFLVWLATKLTFVPSAMVFEGATIMVALSRSWQLTKGESGEPSVFFLS</sequence>
<keyword evidence="1" id="KW-1133">Transmembrane helix</keyword>
<dbReference type="EMBL" id="CP049933">
    <property type="protein sequence ID" value="QIM18264.1"/>
    <property type="molecule type" value="Genomic_DNA"/>
</dbReference>
<evidence type="ECO:0000313" key="3">
    <source>
        <dbReference type="EMBL" id="QIM18264.1"/>
    </source>
</evidence>
<accession>A0ABX6JVC9</accession>
<keyword evidence="1" id="KW-0472">Membrane</keyword>
<name>A0ABX6JVC9_9MICO</name>
<keyword evidence="1" id="KW-0812">Transmembrane</keyword>
<protein>
    <recommendedName>
        <fullName evidence="2">DUF7847 domain-containing protein</fullName>
    </recommendedName>
</protein>
<feature type="transmembrane region" description="Helical" evidence="1">
    <location>
        <begin position="84"/>
        <end position="104"/>
    </location>
</feature>
<gene>
    <name evidence="3" type="ORF">G7066_05645</name>
</gene>
<evidence type="ECO:0000256" key="1">
    <source>
        <dbReference type="SAM" id="Phobius"/>
    </source>
</evidence>
<dbReference type="Proteomes" id="UP000503441">
    <property type="component" value="Chromosome"/>
</dbReference>
<feature type="transmembrane region" description="Helical" evidence="1">
    <location>
        <begin position="44"/>
        <end position="77"/>
    </location>
</feature>